<dbReference type="KEGG" id="abi:Aboo_0691"/>
<dbReference type="PANTHER" id="PTHR38465:SF1">
    <property type="entry name" value="HTH-TYPE TRANSCRIPTIONAL REGULATOR MJ1563-RELATED"/>
    <property type="match status" value="1"/>
</dbReference>
<evidence type="ECO:0000256" key="3">
    <source>
        <dbReference type="ARBA" id="ARBA00023163"/>
    </source>
</evidence>
<gene>
    <name evidence="5" type="ordered locus">Aboo_0691</name>
</gene>
<dbReference type="PANTHER" id="PTHR38465">
    <property type="entry name" value="HTH-TYPE TRANSCRIPTIONAL REGULATOR MJ1563-RELATED"/>
    <property type="match status" value="1"/>
</dbReference>
<sequence length="143" mass="16885">MIFIINMRDLKEHKTYESLRRVMIHWGFGELEAAIYALLVMKQKPMTAKEIANEIGYAYSSVVNALNQLRRHEMIERKKGVKCYTYSAVIDFIRIIKNERLKVKNFLTEAKMALEGKDEEYAELLRHLEEGIEYLGKLEKEVR</sequence>
<name>D3TD67_ACIB4</name>
<dbReference type="Proteomes" id="UP000001400">
    <property type="component" value="Chromosome"/>
</dbReference>
<reference evidence="5" key="1">
    <citation type="submission" date="2010-02" db="EMBL/GenBank/DDBJ databases">
        <title>Complete sequence of Aciduliprofundum boonei T469.</title>
        <authorList>
            <consortium name="US DOE Joint Genome Institute"/>
            <person name="Lucas S."/>
            <person name="Copeland A."/>
            <person name="Lapidus A."/>
            <person name="Cheng J.-F."/>
            <person name="Bruce D."/>
            <person name="Goodwin L."/>
            <person name="Pitluck S."/>
            <person name="Saunders E."/>
            <person name="Detter J.C."/>
            <person name="Han C."/>
            <person name="Tapia R."/>
            <person name="Land M."/>
            <person name="Hauser L."/>
            <person name="Kyrpides N."/>
            <person name="Mikhailova N."/>
            <person name="Flores G."/>
            <person name="Reysenbach A.-L."/>
            <person name="Woyke T."/>
        </authorList>
    </citation>
    <scope>NUCLEOTIDE SEQUENCE</scope>
    <source>
        <strain evidence="5">T469</strain>
    </source>
</reference>
<dbReference type="InterPro" id="IPR052362">
    <property type="entry name" value="HTH-GbsR_regulator"/>
</dbReference>
<dbReference type="InterPro" id="IPR002831">
    <property type="entry name" value="Tscrpt_reg_TrmB_N"/>
</dbReference>
<proteinExistence type="predicted"/>
<dbReference type="SUPFAM" id="SSF46785">
    <property type="entry name" value="Winged helix' DNA-binding domain"/>
    <property type="match status" value="1"/>
</dbReference>
<evidence type="ECO:0000256" key="2">
    <source>
        <dbReference type="ARBA" id="ARBA00023125"/>
    </source>
</evidence>
<keyword evidence="3" id="KW-0804">Transcription</keyword>
<dbReference type="InterPro" id="IPR036390">
    <property type="entry name" value="WH_DNA-bd_sf"/>
</dbReference>
<dbReference type="Pfam" id="PF01978">
    <property type="entry name" value="TrmB"/>
    <property type="match status" value="1"/>
</dbReference>
<dbReference type="GO" id="GO:0003677">
    <property type="term" value="F:DNA binding"/>
    <property type="evidence" value="ECO:0007669"/>
    <property type="project" value="UniProtKB-KW"/>
</dbReference>
<evidence type="ECO:0000313" key="6">
    <source>
        <dbReference type="Proteomes" id="UP000001400"/>
    </source>
</evidence>
<dbReference type="Gene3D" id="1.10.10.10">
    <property type="entry name" value="Winged helix-like DNA-binding domain superfamily/Winged helix DNA-binding domain"/>
    <property type="match status" value="1"/>
</dbReference>
<feature type="domain" description="Transcription regulator TrmB N-terminal" evidence="4">
    <location>
        <begin position="26"/>
        <end position="89"/>
    </location>
</feature>
<keyword evidence="6" id="KW-1185">Reference proteome</keyword>
<organism evidence="5 6">
    <name type="scientific">Aciduliprofundum boonei (strain DSM 19572 / T469)</name>
    <dbReference type="NCBI Taxonomy" id="439481"/>
    <lineage>
        <taxon>Archaea</taxon>
        <taxon>Methanobacteriati</taxon>
        <taxon>Thermoplasmatota</taxon>
        <taxon>DHVE2 group</taxon>
        <taxon>Candidatus Aciduliprofundum</taxon>
    </lineage>
</organism>
<evidence type="ECO:0000256" key="1">
    <source>
        <dbReference type="ARBA" id="ARBA00023015"/>
    </source>
</evidence>
<evidence type="ECO:0000313" key="5">
    <source>
        <dbReference type="EMBL" id="ADD08502.1"/>
    </source>
</evidence>
<protein>
    <submittedName>
        <fullName evidence="5">Transcriptional regulator, TrmB</fullName>
    </submittedName>
</protein>
<keyword evidence="1" id="KW-0805">Transcription regulation</keyword>
<dbReference type="InterPro" id="IPR036388">
    <property type="entry name" value="WH-like_DNA-bd_sf"/>
</dbReference>
<evidence type="ECO:0000259" key="4">
    <source>
        <dbReference type="Pfam" id="PF01978"/>
    </source>
</evidence>
<dbReference type="EMBL" id="CP001941">
    <property type="protein sequence ID" value="ADD08502.1"/>
    <property type="molecule type" value="Genomic_DNA"/>
</dbReference>
<keyword evidence="2" id="KW-0238">DNA-binding</keyword>
<accession>D3TD67</accession>
<dbReference type="AlphaFoldDB" id="D3TD67"/>
<dbReference type="HOGENOM" id="CLU_1801578_0_0_2"/>